<gene>
    <name evidence="11" type="primary">srkA</name>
    <name evidence="13" type="ORF">E5K04_09510</name>
</gene>
<keyword evidence="2 11" id="KW-0723">Serine/threonine-protein kinase</keyword>
<protein>
    <recommendedName>
        <fullName evidence="11">Stress response kinase A</fullName>
        <ecNumber evidence="11">2.7.11.1</ecNumber>
    </recommendedName>
    <alternativeName>
        <fullName evidence="11">Serine/threonine-protein kinase SrkA</fullName>
    </alternativeName>
</protein>
<evidence type="ECO:0000256" key="9">
    <source>
        <dbReference type="ARBA" id="ARBA00022842"/>
    </source>
</evidence>
<dbReference type="EC" id="2.7.11.1" evidence="11"/>
<dbReference type="EMBL" id="STGJ01000009">
    <property type="protein sequence ID" value="TIC82385.1"/>
    <property type="molecule type" value="Genomic_DNA"/>
</dbReference>
<proteinExistence type="inferred from homology"/>
<comment type="cofactor">
    <cofactor evidence="11">
        <name>Mg(2+)</name>
        <dbReference type="ChEBI" id="CHEBI:18420"/>
    </cofactor>
</comment>
<dbReference type="SUPFAM" id="SSF56112">
    <property type="entry name" value="Protein kinase-like (PK-like)"/>
    <property type="match status" value="1"/>
</dbReference>
<evidence type="ECO:0000256" key="3">
    <source>
        <dbReference type="ARBA" id="ARBA00022553"/>
    </source>
</evidence>
<evidence type="ECO:0000259" key="12">
    <source>
        <dbReference type="Pfam" id="PF01636"/>
    </source>
</evidence>
<evidence type="ECO:0000256" key="8">
    <source>
        <dbReference type="ARBA" id="ARBA00022840"/>
    </source>
</evidence>
<keyword evidence="7 11" id="KW-0418">Kinase</keyword>
<reference evidence="13 14" key="1">
    <citation type="submission" date="2019-04" db="EMBL/GenBank/DDBJ databases">
        <title>Crenobacter sp. nov.</title>
        <authorList>
            <person name="Shi S."/>
        </authorList>
    </citation>
    <scope>NUCLEOTIDE SEQUENCE [LARGE SCALE GENOMIC DNA]</scope>
    <source>
        <strain evidence="13 14">GY 70310</strain>
    </source>
</reference>
<keyword evidence="8 11" id="KW-0067">ATP-binding</keyword>
<evidence type="ECO:0000256" key="6">
    <source>
        <dbReference type="ARBA" id="ARBA00022741"/>
    </source>
</evidence>
<feature type="domain" description="Aminoglycoside phosphotransferase" evidence="12">
    <location>
        <begin position="35"/>
        <end position="263"/>
    </location>
</feature>
<keyword evidence="10 11" id="KW-0346">Stress response</keyword>
<feature type="binding site" evidence="11">
    <location>
        <position position="208"/>
    </location>
    <ligand>
        <name>Mg(2+)</name>
        <dbReference type="ChEBI" id="CHEBI:18420"/>
    </ligand>
</feature>
<name>A0A4T0UUX8_9NEIS</name>
<comment type="similarity">
    <text evidence="11">Belongs to the SrkA/RdoA protein kinase family.</text>
</comment>
<dbReference type="HAMAP" id="MF_01497">
    <property type="entry name" value="SrkA_kinase"/>
    <property type="match status" value="1"/>
</dbReference>
<comment type="catalytic activity">
    <reaction evidence="11">
        <text>L-threonyl-[protein] + ATP = O-phospho-L-threonyl-[protein] + ADP + H(+)</text>
        <dbReference type="Rhea" id="RHEA:46608"/>
        <dbReference type="Rhea" id="RHEA-COMP:11060"/>
        <dbReference type="Rhea" id="RHEA-COMP:11605"/>
        <dbReference type="ChEBI" id="CHEBI:15378"/>
        <dbReference type="ChEBI" id="CHEBI:30013"/>
        <dbReference type="ChEBI" id="CHEBI:30616"/>
        <dbReference type="ChEBI" id="CHEBI:61977"/>
        <dbReference type="ChEBI" id="CHEBI:456216"/>
        <dbReference type="EC" id="2.7.11.1"/>
    </reaction>
</comment>
<dbReference type="NCBIfam" id="NF008738">
    <property type="entry name" value="PRK11768.1"/>
    <property type="match status" value="1"/>
</dbReference>
<comment type="subcellular location">
    <subcellularLocation>
        <location evidence="11">Cytoplasm</location>
    </subcellularLocation>
</comment>
<evidence type="ECO:0000256" key="7">
    <source>
        <dbReference type="ARBA" id="ARBA00022777"/>
    </source>
</evidence>
<comment type="function">
    <text evidence="11">A protein kinase that phosphorylates Ser and Thr residues. Probably acts to suppress the effects of stress linked to accumulation of reactive oxygen species. Probably involved in the extracytoplasmic stress response.</text>
</comment>
<evidence type="ECO:0000256" key="5">
    <source>
        <dbReference type="ARBA" id="ARBA00022723"/>
    </source>
</evidence>
<evidence type="ECO:0000256" key="1">
    <source>
        <dbReference type="ARBA" id="ARBA00022490"/>
    </source>
</evidence>
<keyword evidence="3 11" id="KW-0597">Phosphoprotein</keyword>
<keyword evidence="4 11" id="KW-0808">Transferase</keyword>
<dbReference type="PANTHER" id="PTHR39573:SF1">
    <property type="entry name" value="STRESS RESPONSE KINASE A"/>
    <property type="match status" value="1"/>
</dbReference>
<feature type="active site" evidence="11">
    <location>
        <position position="220"/>
    </location>
</feature>
<evidence type="ECO:0000256" key="10">
    <source>
        <dbReference type="ARBA" id="ARBA00023016"/>
    </source>
</evidence>
<evidence type="ECO:0000313" key="14">
    <source>
        <dbReference type="Proteomes" id="UP000308891"/>
    </source>
</evidence>
<keyword evidence="1 11" id="KW-0963">Cytoplasm</keyword>
<evidence type="ECO:0000256" key="4">
    <source>
        <dbReference type="ARBA" id="ARBA00022679"/>
    </source>
</evidence>
<dbReference type="GO" id="GO:0005524">
    <property type="term" value="F:ATP binding"/>
    <property type="evidence" value="ECO:0007669"/>
    <property type="project" value="UniProtKB-UniRule"/>
</dbReference>
<comment type="caution">
    <text evidence="13">The sequence shown here is derived from an EMBL/GenBank/DDBJ whole genome shotgun (WGS) entry which is preliminary data.</text>
</comment>
<dbReference type="InterPro" id="IPR002575">
    <property type="entry name" value="Aminoglycoside_PTrfase"/>
</dbReference>
<dbReference type="GO" id="GO:0106310">
    <property type="term" value="F:protein serine kinase activity"/>
    <property type="evidence" value="ECO:0007669"/>
    <property type="project" value="RHEA"/>
</dbReference>
<dbReference type="Gene3D" id="1.10.510.10">
    <property type="entry name" value="Transferase(Phosphotransferase) domain 1"/>
    <property type="match status" value="1"/>
</dbReference>
<keyword evidence="9 11" id="KW-0460">Magnesium</keyword>
<evidence type="ECO:0000313" key="13">
    <source>
        <dbReference type="EMBL" id="TIC82385.1"/>
    </source>
</evidence>
<sequence>MTESLHPFARLTPDFLLDAVESVGVRASGSLMALGSYENRVYQVGLDDEPPLVAKFYRPGRWRREAILEEHAFSLELADAEIPVVPPLVFGGHTLFEHDGFLFSLFARRGGRPPELDNEDVLEWLGRFLGRIHALGACRRYQARGTLDAASFGDAAVTTVLESGLLPAELVEPWQVVARQCVDAVRAAYARAGDVRLIRVHGDCHAGNLMWTDAGPHFVDLDDSRMAPAMQDIWMLLSGSRSEQQAQLAAVLAGYEDFAEFDERELHLIEALRTLRLIHYSAWLAARVDDPAFGSAFPWFGTQRYWEEQVLTLREQLGALSEPPLWGGNH</sequence>
<keyword evidence="14" id="KW-1185">Reference proteome</keyword>
<dbReference type="OrthoDB" id="5392197at2"/>
<feature type="site" description="ATP" evidence="11">
    <location>
        <position position="36"/>
    </location>
</feature>
<dbReference type="Pfam" id="PF01636">
    <property type="entry name" value="APH"/>
    <property type="match status" value="1"/>
</dbReference>
<dbReference type="RefSeq" id="WP_136553414.1">
    <property type="nucleotide sequence ID" value="NZ_STGJ01000009.1"/>
</dbReference>
<evidence type="ECO:0000256" key="2">
    <source>
        <dbReference type="ARBA" id="ARBA00022527"/>
    </source>
</evidence>
<dbReference type="InterPro" id="IPR011009">
    <property type="entry name" value="Kinase-like_dom_sf"/>
</dbReference>
<dbReference type="Proteomes" id="UP000308891">
    <property type="component" value="Unassembled WGS sequence"/>
</dbReference>
<dbReference type="GO" id="GO:0000287">
    <property type="term" value="F:magnesium ion binding"/>
    <property type="evidence" value="ECO:0007669"/>
    <property type="project" value="UniProtKB-UniRule"/>
</dbReference>
<dbReference type="Gene3D" id="3.30.200.70">
    <property type="match status" value="1"/>
</dbReference>
<organism evidence="13 14">
    <name type="scientific">Crenobacter intestini</name>
    <dbReference type="NCBI Taxonomy" id="2563443"/>
    <lineage>
        <taxon>Bacteria</taxon>
        <taxon>Pseudomonadati</taxon>
        <taxon>Pseudomonadota</taxon>
        <taxon>Betaproteobacteria</taxon>
        <taxon>Neisseriales</taxon>
        <taxon>Neisseriaceae</taxon>
        <taxon>Crenobacter</taxon>
    </lineage>
</organism>
<feature type="active site" description="Proton acceptor" evidence="11">
    <location>
        <position position="203"/>
    </location>
</feature>
<dbReference type="GO" id="GO:0004674">
    <property type="term" value="F:protein serine/threonine kinase activity"/>
    <property type="evidence" value="ECO:0007669"/>
    <property type="project" value="UniProtKB-UniRule"/>
</dbReference>
<dbReference type="PANTHER" id="PTHR39573">
    <property type="entry name" value="STRESS RESPONSE KINASE A"/>
    <property type="match status" value="1"/>
</dbReference>
<keyword evidence="5 11" id="KW-0479">Metal-binding</keyword>
<dbReference type="InterPro" id="IPR032882">
    <property type="entry name" value="SrkA/RdoA"/>
</dbReference>
<comment type="catalytic activity">
    <reaction evidence="11">
        <text>L-seryl-[protein] + ATP = O-phospho-L-seryl-[protein] + ADP + H(+)</text>
        <dbReference type="Rhea" id="RHEA:17989"/>
        <dbReference type="Rhea" id="RHEA-COMP:9863"/>
        <dbReference type="Rhea" id="RHEA-COMP:11604"/>
        <dbReference type="ChEBI" id="CHEBI:15378"/>
        <dbReference type="ChEBI" id="CHEBI:29999"/>
        <dbReference type="ChEBI" id="CHEBI:30616"/>
        <dbReference type="ChEBI" id="CHEBI:83421"/>
        <dbReference type="ChEBI" id="CHEBI:456216"/>
        <dbReference type="EC" id="2.7.11.1"/>
    </reaction>
</comment>
<feature type="binding site" evidence="11">
    <location>
        <position position="220"/>
    </location>
    <ligand>
        <name>Mg(2+)</name>
        <dbReference type="ChEBI" id="CHEBI:18420"/>
    </ligand>
</feature>
<keyword evidence="6 11" id="KW-0547">Nucleotide-binding</keyword>
<dbReference type="AlphaFoldDB" id="A0A4T0UUX8"/>
<comment type="subunit">
    <text evidence="11">Monomer.</text>
</comment>
<accession>A0A4T0UUX8</accession>
<dbReference type="GO" id="GO:0005737">
    <property type="term" value="C:cytoplasm"/>
    <property type="evidence" value="ECO:0007669"/>
    <property type="project" value="UniProtKB-SubCell"/>
</dbReference>
<evidence type="ECO:0000256" key="11">
    <source>
        <dbReference type="HAMAP-Rule" id="MF_01497"/>
    </source>
</evidence>
<dbReference type="Gene3D" id="1.20.1270.170">
    <property type="match status" value="1"/>
</dbReference>